<dbReference type="Proteomes" id="UP001199816">
    <property type="component" value="Unassembled WGS sequence"/>
</dbReference>
<dbReference type="InterPro" id="IPR005625">
    <property type="entry name" value="PepSY-ass_TM"/>
</dbReference>
<sequence>MQRGKFRKFFNDIHLWLGLASGIVLFLVCLSGTIYTFRTEIEERVNKNVYFVTYKEGMQAQSLTTLVAAVEKVQGSPVTGITIPGQPEKAWSFSVKPKGKEKGRGKTVLVNPYAGTITGDTETGSSKFFMTMMKLHRWLLMEQSTGRIIVGIATLIFVVLLLSGIILWLPRRLRYWKQGFVILFSGKWKRINHDLHNVLGFYSFIFLLIMSLTGLCWSFEWYKKGASTVLGAEVFGGKKEKPLKSLASGTAMLSADDVLKVANGQLTYTGITRLGFPADSSGTFSVSKINAASWNNAATDRVMIDAYSGVVLKKELFASKTAGQKIAASIRPIHTGEIYGLFSKIIYFICCLIATSLPVTGTIIWLNKLKKKKPRNKAVKLPAKAQPVAAAV</sequence>
<feature type="transmembrane region" description="Helical" evidence="1">
    <location>
        <begin position="12"/>
        <end position="37"/>
    </location>
</feature>
<keyword evidence="3" id="KW-1185">Reference proteome</keyword>
<organism evidence="2 3">
    <name type="scientific">Niabella pedocola</name>
    <dbReference type="NCBI Taxonomy" id="1752077"/>
    <lineage>
        <taxon>Bacteria</taxon>
        <taxon>Pseudomonadati</taxon>
        <taxon>Bacteroidota</taxon>
        <taxon>Chitinophagia</taxon>
        <taxon>Chitinophagales</taxon>
        <taxon>Chitinophagaceae</taxon>
        <taxon>Niabella</taxon>
    </lineage>
</organism>
<evidence type="ECO:0000313" key="2">
    <source>
        <dbReference type="EMBL" id="MCD2425627.1"/>
    </source>
</evidence>
<dbReference type="RefSeq" id="WP_231008170.1">
    <property type="nucleotide sequence ID" value="NZ_JAJNEC010000007.1"/>
</dbReference>
<evidence type="ECO:0000313" key="3">
    <source>
        <dbReference type="Proteomes" id="UP001199816"/>
    </source>
</evidence>
<comment type="caution">
    <text evidence="2">The sequence shown here is derived from an EMBL/GenBank/DDBJ whole genome shotgun (WGS) entry which is preliminary data.</text>
</comment>
<dbReference type="PANTHER" id="PTHR34219">
    <property type="entry name" value="IRON-REGULATED INNER MEMBRANE PROTEIN-RELATED"/>
    <property type="match status" value="1"/>
</dbReference>
<keyword evidence="1" id="KW-1133">Transmembrane helix</keyword>
<dbReference type="Pfam" id="PF03929">
    <property type="entry name" value="PepSY_TM"/>
    <property type="match status" value="1"/>
</dbReference>
<protein>
    <submittedName>
        <fullName evidence="2">PepSY domain-containing protein</fullName>
    </submittedName>
</protein>
<dbReference type="EMBL" id="JAJNEC010000007">
    <property type="protein sequence ID" value="MCD2425627.1"/>
    <property type="molecule type" value="Genomic_DNA"/>
</dbReference>
<dbReference type="PANTHER" id="PTHR34219:SF3">
    <property type="entry name" value="BLL7967 PROTEIN"/>
    <property type="match status" value="1"/>
</dbReference>
<feature type="transmembrane region" description="Helical" evidence="1">
    <location>
        <begin position="345"/>
        <end position="366"/>
    </location>
</feature>
<accession>A0ABS8PZB1</accession>
<feature type="transmembrane region" description="Helical" evidence="1">
    <location>
        <begin position="199"/>
        <end position="222"/>
    </location>
</feature>
<gene>
    <name evidence="2" type="ORF">LQ567_22780</name>
</gene>
<proteinExistence type="predicted"/>
<keyword evidence="1" id="KW-0812">Transmembrane</keyword>
<reference evidence="2 3" key="1">
    <citation type="submission" date="2021-11" db="EMBL/GenBank/DDBJ databases">
        <title>Genomic of Niabella pedocola.</title>
        <authorList>
            <person name="Wu T."/>
        </authorList>
    </citation>
    <scope>NUCLEOTIDE SEQUENCE [LARGE SCALE GENOMIC DNA]</scope>
    <source>
        <strain evidence="2 3">JCM 31011</strain>
    </source>
</reference>
<evidence type="ECO:0000256" key="1">
    <source>
        <dbReference type="SAM" id="Phobius"/>
    </source>
</evidence>
<keyword evidence="1" id="KW-0472">Membrane</keyword>
<name>A0ABS8PZB1_9BACT</name>
<feature type="transmembrane region" description="Helical" evidence="1">
    <location>
        <begin position="148"/>
        <end position="169"/>
    </location>
</feature>